<reference evidence="4" key="1">
    <citation type="submission" date="2021-12" db="EMBL/GenBank/DDBJ databases">
        <title>Convergent genome expansion in fungi linked to evolution of root-endophyte symbiosis.</title>
        <authorList>
            <consortium name="DOE Joint Genome Institute"/>
            <person name="Ke Y.-H."/>
            <person name="Bonito G."/>
            <person name="Liao H.-L."/>
            <person name="Looney B."/>
            <person name="Rojas-Flechas A."/>
            <person name="Nash J."/>
            <person name="Hameed K."/>
            <person name="Schadt C."/>
            <person name="Martin F."/>
            <person name="Crous P.W."/>
            <person name="Miettinen O."/>
            <person name="Magnuson J.K."/>
            <person name="Labbe J."/>
            <person name="Jacobson D."/>
            <person name="Doktycz M.J."/>
            <person name="Veneault-Fourrey C."/>
            <person name="Kuo A."/>
            <person name="Mondo S."/>
            <person name="Calhoun S."/>
            <person name="Riley R."/>
            <person name="Ohm R."/>
            <person name="LaButti K."/>
            <person name="Andreopoulos B."/>
            <person name="Pangilinan J."/>
            <person name="Nolan M."/>
            <person name="Tritt A."/>
            <person name="Clum A."/>
            <person name="Lipzen A."/>
            <person name="Daum C."/>
            <person name="Barry K."/>
            <person name="Grigoriev I.V."/>
            <person name="Vilgalys R."/>
        </authorList>
    </citation>
    <scope>NUCLEOTIDE SEQUENCE</scope>
    <source>
        <strain evidence="4">PMI_201</strain>
    </source>
</reference>
<dbReference type="GeneID" id="70242476"/>
<dbReference type="SUPFAM" id="SSF48179">
    <property type="entry name" value="6-phosphogluconate dehydrogenase C-terminal domain-like"/>
    <property type="match status" value="2"/>
</dbReference>
<dbReference type="InterPro" id="IPR002204">
    <property type="entry name" value="3-OH-isobutyrate_DH-rel_CS"/>
</dbReference>
<feature type="domain" description="3-hydroxyisobutyrate dehydrogenase-like NAD-binding" evidence="3">
    <location>
        <begin position="174"/>
        <end position="293"/>
    </location>
</feature>
<dbReference type="InterPro" id="IPR029154">
    <property type="entry name" value="HIBADH-like_NADP-bd"/>
</dbReference>
<dbReference type="Gene3D" id="1.10.1040.10">
    <property type="entry name" value="N-(1-d-carboxylethyl)-l-norvaline Dehydrogenase, domain 2"/>
    <property type="match status" value="2"/>
</dbReference>
<dbReference type="InterPro" id="IPR013328">
    <property type="entry name" value="6PGD_dom2"/>
</dbReference>
<sequence>MATKPNVAFIGLGAMGMGMALHLLEDGFRVSGFDVSPKALEMLASKGGFAASSPQESARDASYIICMVANAEQIKNVLFAESRGAVFGLPHDAIVIICSTVAPAFPQEVLRLFKEDFQRPDIRVVDCPVSGGTVRAAQGTLTILSSGSSATLKDTKPILESMSECLYEIKGGLGAANKVKLINQQLAGIHIAISAEAMGLAATLGLNTKHLYESVLGTSAHSWMFENRVPHMLADDWTPYSALGIFVKDMGIVTSEGLNRKFPLFLASTAEQLYLLGAQMEYEREDDSGVVRVFLPKSPSLVSDSKSTQMDVSQFAGAYKLIHQLLEIVHTAAAIEAVALGINLGLQASELISIISNAAGVSESFKVVAPKAVLGDFTSGCTIAQTRDTLVSLLYM</sequence>
<evidence type="ECO:0000259" key="2">
    <source>
        <dbReference type="Pfam" id="PF03446"/>
    </source>
</evidence>
<evidence type="ECO:0000313" key="5">
    <source>
        <dbReference type="Proteomes" id="UP001201262"/>
    </source>
</evidence>
<evidence type="ECO:0000313" key="4">
    <source>
        <dbReference type="EMBL" id="KAH8690063.1"/>
    </source>
</evidence>
<dbReference type="RefSeq" id="XP_046066346.1">
    <property type="nucleotide sequence ID" value="XM_046212189.1"/>
</dbReference>
<accession>A0AAD4KEH8</accession>
<protein>
    <submittedName>
        <fullName evidence="4">3-hydroxyisobutyrate dehydrogenase</fullName>
    </submittedName>
</protein>
<dbReference type="InterPro" id="IPR036291">
    <property type="entry name" value="NAD(P)-bd_dom_sf"/>
</dbReference>
<evidence type="ECO:0000256" key="1">
    <source>
        <dbReference type="SAM" id="Phobius"/>
    </source>
</evidence>
<dbReference type="PANTHER" id="PTHR43060:SF17">
    <property type="entry name" value="L-THREONATE DEHYDROGENASE"/>
    <property type="match status" value="1"/>
</dbReference>
<dbReference type="SUPFAM" id="SSF51735">
    <property type="entry name" value="NAD(P)-binding Rossmann-fold domains"/>
    <property type="match status" value="1"/>
</dbReference>
<feature type="domain" description="3-hydroxyisobutyrate dehydrogenase-like NAD-binding" evidence="3">
    <location>
        <begin position="318"/>
        <end position="384"/>
    </location>
</feature>
<dbReference type="Proteomes" id="UP001201262">
    <property type="component" value="Unassembled WGS sequence"/>
</dbReference>
<dbReference type="AlphaFoldDB" id="A0AAD4KEH8"/>
<keyword evidence="1" id="KW-1133">Transmembrane helix</keyword>
<gene>
    <name evidence="4" type="ORF">BGW36DRAFT_306883</name>
</gene>
<dbReference type="PROSITE" id="PS00895">
    <property type="entry name" value="3_HYDROXYISOBUT_DH"/>
    <property type="match status" value="1"/>
</dbReference>
<dbReference type="GO" id="GO:0016491">
    <property type="term" value="F:oxidoreductase activity"/>
    <property type="evidence" value="ECO:0007669"/>
    <property type="project" value="InterPro"/>
</dbReference>
<evidence type="ECO:0000259" key="3">
    <source>
        <dbReference type="Pfam" id="PF14833"/>
    </source>
</evidence>
<organism evidence="4 5">
    <name type="scientific">Talaromyces proteolyticus</name>
    <dbReference type="NCBI Taxonomy" id="1131652"/>
    <lineage>
        <taxon>Eukaryota</taxon>
        <taxon>Fungi</taxon>
        <taxon>Dikarya</taxon>
        <taxon>Ascomycota</taxon>
        <taxon>Pezizomycotina</taxon>
        <taxon>Eurotiomycetes</taxon>
        <taxon>Eurotiomycetidae</taxon>
        <taxon>Eurotiales</taxon>
        <taxon>Trichocomaceae</taxon>
        <taxon>Talaromyces</taxon>
        <taxon>Talaromyces sect. Bacilispori</taxon>
    </lineage>
</organism>
<dbReference type="Pfam" id="PF14833">
    <property type="entry name" value="NAD_binding_11"/>
    <property type="match status" value="2"/>
</dbReference>
<feature type="domain" description="6-phosphogluconate dehydrogenase NADP-binding" evidence="2">
    <location>
        <begin position="6"/>
        <end position="167"/>
    </location>
</feature>
<proteinExistence type="predicted"/>
<keyword evidence="5" id="KW-1185">Reference proteome</keyword>
<dbReference type="GO" id="GO:0051287">
    <property type="term" value="F:NAD binding"/>
    <property type="evidence" value="ECO:0007669"/>
    <property type="project" value="InterPro"/>
</dbReference>
<feature type="transmembrane region" description="Helical" evidence="1">
    <location>
        <begin position="6"/>
        <end position="24"/>
    </location>
</feature>
<dbReference type="GO" id="GO:0050661">
    <property type="term" value="F:NADP binding"/>
    <property type="evidence" value="ECO:0007669"/>
    <property type="project" value="InterPro"/>
</dbReference>
<keyword evidence="1" id="KW-0812">Transmembrane</keyword>
<dbReference type="Gene3D" id="3.40.50.720">
    <property type="entry name" value="NAD(P)-binding Rossmann-like Domain"/>
    <property type="match status" value="1"/>
</dbReference>
<dbReference type="PANTHER" id="PTHR43060">
    <property type="entry name" value="3-HYDROXYISOBUTYRATE DEHYDROGENASE-LIKE 1, MITOCHONDRIAL-RELATED"/>
    <property type="match status" value="1"/>
</dbReference>
<dbReference type="Pfam" id="PF03446">
    <property type="entry name" value="NAD_binding_2"/>
    <property type="match status" value="1"/>
</dbReference>
<keyword evidence="1" id="KW-0472">Membrane</keyword>
<comment type="caution">
    <text evidence="4">The sequence shown here is derived from an EMBL/GenBank/DDBJ whole genome shotgun (WGS) entry which is preliminary data.</text>
</comment>
<dbReference type="InterPro" id="IPR006115">
    <property type="entry name" value="6PGDH_NADP-bd"/>
</dbReference>
<name>A0AAD4KEH8_9EURO</name>
<dbReference type="EMBL" id="JAJTJA010000014">
    <property type="protein sequence ID" value="KAH8690063.1"/>
    <property type="molecule type" value="Genomic_DNA"/>
</dbReference>
<dbReference type="InterPro" id="IPR008927">
    <property type="entry name" value="6-PGluconate_DH-like_C_sf"/>
</dbReference>